<dbReference type="Proteomes" id="UP001492380">
    <property type="component" value="Unassembled WGS sequence"/>
</dbReference>
<evidence type="ECO:0000313" key="1">
    <source>
        <dbReference type="EMBL" id="KAK8240470.1"/>
    </source>
</evidence>
<gene>
    <name evidence="1" type="ORF">HDK90DRAFT_185246</name>
</gene>
<dbReference type="EMBL" id="JBBWRZ010000003">
    <property type="protein sequence ID" value="KAK8240470.1"/>
    <property type="molecule type" value="Genomic_DNA"/>
</dbReference>
<sequence length="222" mass="24495">MLSCDVRADEHTTSSGRAAAAVRWMVAPFKAAMHERDAVPGIRLRGWTLLQSMYRMYEEWAEIGRSGTGRLVLLFLLAHAVRRARLGADFHAPSRVQSAVRTLLHYGTCSAPNQRYDVSATSDPSVVHLSTTPSASRVPVCPSLNARPSYGPTTHPYPEKSRTKVCLVGCYLMYPLIRHCLASAWAGSSASSSLPVMLFYDKLPRVFRAHPLAQKDTKTPDP</sequence>
<protein>
    <submittedName>
        <fullName evidence="1">Uncharacterized protein</fullName>
    </submittedName>
</protein>
<comment type="caution">
    <text evidence="1">The sequence shown here is derived from an EMBL/GenBank/DDBJ whole genome shotgun (WGS) entry which is preliminary data.</text>
</comment>
<proteinExistence type="predicted"/>
<reference evidence="1 2" key="1">
    <citation type="submission" date="2024-04" db="EMBL/GenBank/DDBJ databases">
        <title>Phyllosticta paracitricarpa is synonymous to the EU quarantine fungus P. citricarpa based on phylogenomic analyses.</title>
        <authorList>
            <consortium name="Lawrence Berkeley National Laboratory"/>
            <person name="Van Ingen-Buijs V.A."/>
            <person name="Van Westerhoven A.C."/>
            <person name="Haridas S."/>
            <person name="Skiadas P."/>
            <person name="Martin F."/>
            <person name="Groenewald J.Z."/>
            <person name="Crous P.W."/>
            <person name="Seidl M.F."/>
        </authorList>
    </citation>
    <scope>NUCLEOTIDE SEQUENCE [LARGE SCALE GENOMIC DNA]</scope>
    <source>
        <strain evidence="1 2">CBS 123374</strain>
    </source>
</reference>
<organism evidence="1 2">
    <name type="scientific">Phyllosticta capitalensis</name>
    <dbReference type="NCBI Taxonomy" id="121624"/>
    <lineage>
        <taxon>Eukaryota</taxon>
        <taxon>Fungi</taxon>
        <taxon>Dikarya</taxon>
        <taxon>Ascomycota</taxon>
        <taxon>Pezizomycotina</taxon>
        <taxon>Dothideomycetes</taxon>
        <taxon>Dothideomycetes incertae sedis</taxon>
        <taxon>Botryosphaeriales</taxon>
        <taxon>Phyllostictaceae</taxon>
        <taxon>Phyllosticta</taxon>
    </lineage>
</organism>
<name>A0ABR1YWA0_9PEZI</name>
<accession>A0ABR1YWA0</accession>
<keyword evidence="2" id="KW-1185">Reference proteome</keyword>
<evidence type="ECO:0000313" key="2">
    <source>
        <dbReference type="Proteomes" id="UP001492380"/>
    </source>
</evidence>